<keyword evidence="1" id="KW-0449">Lipoprotein</keyword>
<reference evidence="1 2" key="1">
    <citation type="journal article" date="2013" name="Genome Announc.">
        <title>Complete genome sequence of Myxococcus stipitatus strain DSM 14675, a fruiting myxobacterium.</title>
        <authorList>
            <person name="Huntley S."/>
            <person name="Kneip S."/>
            <person name="Treuner-Lange A."/>
            <person name="Sogaard-Andersen L."/>
        </authorList>
    </citation>
    <scope>NUCLEOTIDE SEQUENCE [LARGE SCALE GENOMIC DNA]</scope>
    <source>
        <strain evidence="2">DSM 14675 / JCM 12634 / Mx s8</strain>
    </source>
</reference>
<dbReference type="InterPro" id="IPR021655">
    <property type="entry name" value="Put_metal-bd"/>
</dbReference>
<dbReference type="PATRIC" id="fig|1278073.3.peg.2998"/>
<accession>L7UCS1</accession>
<dbReference type="AlphaFoldDB" id="L7UCS1"/>
<sequence length="740" mass="77925">MEIRFPARPRPRPTPLVTRAFPSEAQGLSALTLVVLLATSCTVPSLDEVYAGCENPLTVASMFDGQPADVVLGGRASCRGIKATVNVVGFAPGCIVMSLRDAATGTALTQSYTALSGQLPGALQVAVLPPRGWGTQLSLSAKAFETSCDGPQVVHDAQAMTVETKAIHSVNLQIQAEDADKDGYASRLSGGTDCTDDNARINPGADELCNDTDDNCDGVSDEAHFKLNQACEVSADCRGISRCNPVTQTQHCDTPPAKTVYPDADGDTYGQKNAPPRIVCGDIPPGYTSGPSTDCRDDLFSINPGRQDLCDGEDTNCDGINDEAFPAKGQSCTELSTMCEGTQACRMDKQGLECMTPAPSRWYLDADGDGHGENTVVDSCVKPAGAYVNLGGDCDDGNPFTHPGATEICDDLDNNCDAQRESVDQCPAQSSPLWVPKVVEAGGNWLTASSWGKGNIWVAGTNNRRARMTSSATEFTTISSTLCDGSTLSSNTTWTSSWSDPTDGRAWLGSEGGLKGYQPLGSANCVIVADDDLKVFGLAGTRTNNVLSLYGASASAATADGAAFTWNGTGSPVYNPVTNRLSEVFDVHASAPAHVLAVGGVSSSPRARIYRLEPATGLWNLETVPSAERLRGVWVVNNEVAFAVGDAGNVLRKTHGTPWVAVARTPDNHNLTSVIAFGANSAYATCASGHIYRFNGQGWTRVYNGSTRLNDITGSGPDDIWAVGDGGRIIRWPSWPDSPP</sequence>
<organism evidence="1 2">
    <name type="scientific">Myxococcus stipitatus (strain DSM 14675 / JCM 12634 / Mx s8)</name>
    <dbReference type="NCBI Taxonomy" id="1278073"/>
    <lineage>
        <taxon>Bacteria</taxon>
        <taxon>Pseudomonadati</taxon>
        <taxon>Myxococcota</taxon>
        <taxon>Myxococcia</taxon>
        <taxon>Myxococcales</taxon>
        <taxon>Cystobacterineae</taxon>
        <taxon>Myxococcaceae</taxon>
        <taxon>Myxococcus</taxon>
    </lineage>
</organism>
<keyword evidence="2" id="KW-1185">Reference proteome</keyword>
<evidence type="ECO:0000313" key="2">
    <source>
        <dbReference type="Proteomes" id="UP000011131"/>
    </source>
</evidence>
<gene>
    <name evidence="1" type="ordered locus">MYSTI_02943</name>
</gene>
<dbReference type="KEGG" id="msd:MYSTI_02943"/>
<dbReference type="Proteomes" id="UP000011131">
    <property type="component" value="Chromosome"/>
</dbReference>
<dbReference type="STRING" id="1278073.MYSTI_02943"/>
<evidence type="ECO:0000313" key="1">
    <source>
        <dbReference type="EMBL" id="AGC44259.1"/>
    </source>
</evidence>
<dbReference type="eggNOG" id="COG4447">
    <property type="taxonomic scope" value="Bacteria"/>
</dbReference>
<proteinExistence type="predicted"/>
<dbReference type="EMBL" id="CP004025">
    <property type="protein sequence ID" value="AGC44259.1"/>
    <property type="molecule type" value="Genomic_DNA"/>
</dbReference>
<dbReference type="Pfam" id="PF11617">
    <property type="entry name" value="Cu-binding_MopE"/>
    <property type="match status" value="3"/>
</dbReference>
<protein>
    <submittedName>
        <fullName evidence="1">Putative lipoprotein</fullName>
    </submittedName>
</protein>
<name>L7UCS1_MYXSD</name>
<dbReference type="HOGENOM" id="CLU_027067_0_0_7"/>